<dbReference type="GO" id="GO:0016779">
    <property type="term" value="F:nucleotidyltransferase activity"/>
    <property type="evidence" value="ECO:0007669"/>
    <property type="project" value="UniProtKB-KW"/>
</dbReference>
<dbReference type="EMBL" id="JBIGHV010000001">
    <property type="protein sequence ID" value="MFG6428272.1"/>
    <property type="molecule type" value="Genomic_DNA"/>
</dbReference>
<gene>
    <name evidence="1" type="ORF">ACG00Y_00015</name>
</gene>
<proteinExistence type="predicted"/>
<dbReference type="InterPro" id="IPR003329">
    <property type="entry name" value="Cytidylyl_trans"/>
</dbReference>
<dbReference type="Gene3D" id="3.90.550.10">
    <property type="entry name" value="Spore Coat Polysaccharide Biosynthesis Protein SpsA, Chain A"/>
    <property type="match status" value="1"/>
</dbReference>
<organism evidence="1 2">
    <name type="scientific">Pelomonas parva</name>
    <dbReference type="NCBI Taxonomy" id="3299032"/>
    <lineage>
        <taxon>Bacteria</taxon>
        <taxon>Pseudomonadati</taxon>
        <taxon>Pseudomonadota</taxon>
        <taxon>Betaproteobacteria</taxon>
        <taxon>Burkholderiales</taxon>
        <taxon>Sphaerotilaceae</taxon>
        <taxon>Roseateles</taxon>
    </lineage>
</organism>
<accession>A0ABW7EV91</accession>
<sequence length="256" mass="27954">MNVVAIIQARMSSTRLPGKVLMPLAGRPVLAHVVDRVRHAHRVNAVVVATSTDASDEAIQAWCESAGVACWRGSLHDVLDRYHQAAQAHHADAIVRITADCPALDPAIVDEVVDAFIGGGLDFCSLAGEFPDGLDCSVFAASAIARAHREARLPSEREHVGPYIEHHPEWFKNGAVRKFTGLAHHRWTLDEPRDYEFLQAVFSRLYRDGAAPFGAADVLALLEREPALAGINADITRNAGYLKSLQADKQHDHVQP</sequence>
<dbReference type="Proteomes" id="UP001606210">
    <property type="component" value="Unassembled WGS sequence"/>
</dbReference>
<name>A0ABW7EV91_9BURK</name>
<dbReference type="RefSeq" id="WP_394475202.1">
    <property type="nucleotide sequence ID" value="NZ_JBIGHV010000001.1"/>
</dbReference>
<evidence type="ECO:0000313" key="1">
    <source>
        <dbReference type="EMBL" id="MFG6428272.1"/>
    </source>
</evidence>
<comment type="caution">
    <text evidence="1">The sequence shown here is derived from an EMBL/GenBank/DDBJ whole genome shotgun (WGS) entry which is preliminary data.</text>
</comment>
<dbReference type="CDD" id="cd02518">
    <property type="entry name" value="GT2_SpsF"/>
    <property type="match status" value="1"/>
</dbReference>
<dbReference type="InterPro" id="IPR029044">
    <property type="entry name" value="Nucleotide-diphossugar_trans"/>
</dbReference>
<dbReference type="PANTHER" id="PTHR42866">
    <property type="entry name" value="3-DEOXY-MANNO-OCTULOSONATE CYTIDYLYLTRANSFERASE"/>
    <property type="match status" value="1"/>
</dbReference>
<keyword evidence="1" id="KW-0548">Nucleotidyltransferase</keyword>
<dbReference type="PANTHER" id="PTHR42866:SF1">
    <property type="entry name" value="SPORE COAT POLYSACCHARIDE BIOSYNTHESIS PROTEIN SPSF"/>
    <property type="match status" value="1"/>
</dbReference>
<protein>
    <submittedName>
        <fullName evidence="1">Cytidylyltransferase domain-containing protein</fullName>
    </submittedName>
</protein>
<keyword evidence="1" id="KW-0808">Transferase</keyword>
<dbReference type="SUPFAM" id="SSF53448">
    <property type="entry name" value="Nucleotide-diphospho-sugar transferases"/>
    <property type="match status" value="1"/>
</dbReference>
<reference evidence="1 2" key="1">
    <citation type="submission" date="2024-08" db="EMBL/GenBank/DDBJ databases">
        <authorList>
            <person name="Lu H."/>
        </authorList>
    </citation>
    <scope>NUCLEOTIDE SEQUENCE [LARGE SCALE GENOMIC DNA]</scope>
    <source>
        <strain evidence="1 2">LYH14W</strain>
    </source>
</reference>
<dbReference type="Pfam" id="PF02348">
    <property type="entry name" value="CTP_transf_3"/>
    <property type="match status" value="1"/>
</dbReference>
<keyword evidence="2" id="KW-1185">Reference proteome</keyword>
<evidence type="ECO:0000313" key="2">
    <source>
        <dbReference type="Proteomes" id="UP001606210"/>
    </source>
</evidence>